<name>A0A9D4LWR9_DREPO</name>
<comment type="caution">
    <text evidence="1">The sequence shown here is derived from an EMBL/GenBank/DDBJ whole genome shotgun (WGS) entry which is preliminary data.</text>
</comment>
<evidence type="ECO:0000313" key="2">
    <source>
        <dbReference type="Proteomes" id="UP000828390"/>
    </source>
</evidence>
<reference evidence="1" key="1">
    <citation type="journal article" date="2019" name="bioRxiv">
        <title>The Genome of the Zebra Mussel, Dreissena polymorpha: A Resource for Invasive Species Research.</title>
        <authorList>
            <person name="McCartney M.A."/>
            <person name="Auch B."/>
            <person name="Kono T."/>
            <person name="Mallez S."/>
            <person name="Zhang Y."/>
            <person name="Obille A."/>
            <person name="Becker A."/>
            <person name="Abrahante J.E."/>
            <person name="Garbe J."/>
            <person name="Badalamenti J.P."/>
            <person name="Herman A."/>
            <person name="Mangelson H."/>
            <person name="Liachko I."/>
            <person name="Sullivan S."/>
            <person name="Sone E.D."/>
            <person name="Koren S."/>
            <person name="Silverstein K.A.T."/>
            <person name="Beckman K.B."/>
            <person name="Gohl D.M."/>
        </authorList>
    </citation>
    <scope>NUCLEOTIDE SEQUENCE</scope>
    <source>
        <strain evidence="1">Duluth1</strain>
        <tissue evidence="1">Whole animal</tissue>
    </source>
</reference>
<keyword evidence="2" id="KW-1185">Reference proteome</keyword>
<sequence length="62" mass="7118">MASGGDRELDAMYEELEQLRIHNQRLRLESEISGLQLEMDYMDTGSTDRKRLSRGAGMKQEA</sequence>
<gene>
    <name evidence="1" type="ORF">DPMN_028176</name>
</gene>
<protein>
    <submittedName>
        <fullName evidence="1">Uncharacterized protein</fullName>
    </submittedName>
</protein>
<reference evidence="1" key="2">
    <citation type="submission" date="2020-11" db="EMBL/GenBank/DDBJ databases">
        <authorList>
            <person name="McCartney M.A."/>
            <person name="Auch B."/>
            <person name="Kono T."/>
            <person name="Mallez S."/>
            <person name="Becker A."/>
            <person name="Gohl D.M."/>
            <person name="Silverstein K.A.T."/>
            <person name="Koren S."/>
            <person name="Bechman K.B."/>
            <person name="Herman A."/>
            <person name="Abrahante J.E."/>
            <person name="Garbe J."/>
        </authorList>
    </citation>
    <scope>NUCLEOTIDE SEQUENCE</scope>
    <source>
        <strain evidence="1">Duluth1</strain>
        <tissue evidence="1">Whole animal</tissue>
    </source>
</reference>
<dbReference type="AlphaFoldDB" id="A0A9D4LWR9"/>
<dbReference type="EMBL" id="JAIWYP010000002">
    <property type="protein sequence ID" value="KAH3865137.1"/>
    <property type="molecule type" value="Genomic_DNA"/>
</dbReference>
<organism evidence="1 2">
    <name type="scientific">Dreissena polymorpha</name>
    <name type="common">Zebra mussel</name>
    <name type="synonym">Mytilus polymorpha</name>
    <dbReference type="NCBI Taxonomy" id="45954"/>
    <lineage>
        <taxon>Eukaryota</taxon>
        <taxon>Metazoa</taxon>
        <taxon>Spiralia</taxon>
        <taxon>Lophotrochozoa</taxon>
        <taxon>Mollusca</taxon>
        <taxon>Bivalvia</taxon>
        <taxon>Autobranchia</taxon>
        <taxon>Heteroconchia</taxon>
        <taxon>Euheterodonta</taxon>
        <taxon>Imparidentia</taxon>
        <taxon>Neoheterodontei</taxon>
        <taxon>Myida</taxon>
        <taxon>Dreissenoidea</taxon>
        <taxon>Dreissenidae</taxon>
        <taxon>Dreissena</taxon>
    </lineage>
</organism>
<accession>A0A9D4LWR9</accession>
<evidence type="ECO:0000313" key="1">
    <source>
        <dbReference type="EMBL" id="KAH3865137.1"/>
    </source>
</evidence>
<proteinExistence type="predicted"/>
<dbReference type="Proteomes" id="UP000828390">
    <property type="component" value="Unassembled WGS sequence"/>
</dbReference>